<keyword evidence="2" id="KW-1185">Reference proteome</keyword>
<evidence type="ECO:0000313" key="1">
    <source>
        <dbReference type="EMBL" id="OON41079.1"/>
    </source>
</evidence>
<proteinExistence type="predicted"/>
<dbReference type="AlphaFoldDB" id="A0A1S8YPL5"/>
<organism evidence="1 2">
    <name type="scientific">Izhakiella australiensis</name>
    <dbReference type="NCBI Taxonomy" id="1926881"/>
    <lineage>
        <taxon>Bacteria</taxon>
        <taxon>Pseudomonadati</taxon>
        <taxon>Pseudomonadota</taxon>
        <taxon>Gammaproteobacteria</taxon>
        <taxon>Enterobacterales</taxon>
        <taxon>Erwiniaceae</taxon>
        <taxon>Izhakiella</taxon>
    </lineage>
</organism>
<dbReference type="EMBL" id="MRUL01000002">
    <property type="protein sequence ID" value="OON41079.1"/>
    <property type="molecule type" value="Genomic_DNA"/>
</dbReference>
<accession>A0A1S8YPL5</accession>
<gene>
    <name evidence="1" type="ORF">BTJ39_03670</name>
</gene>
<dbReference type="InterPro" id="IPR013388">
    <property type="entry name" value="T3SS_OrgA/MxiK"/>
</dbReference>
<reference evidence="1 2" key="1">
    <citation type="submission" date="2016-12" db="EMBL/GenBank/DDBJ databases">
        <title>Izhakiella australiana sp. nov. of genus Izhakiella isolated from Australian desert.</title>
        <authorList>
            <person name="Ji M."/>
        </authorList>
    </citation>
    <scope>NUCLEOTIDE SEQUENCE [LARGE SCALE GENOMIC DNA]</scope>
    <source>
        <strain evidence="1 2">D4N98</strain>
    </source>
</reference>
<name>A0A1S8YPL5_9GAMM</name>
<protein>
    <submittedName>
        <fullName evidence="1">Uncharacterized protein</fullName>
    </submittedName>
</protein>
<evidence type="ECO:0000313" key="2">
    <source>
        <dbReference type="Proteomes" id="UP000190667"/>
    </source>
</evidence>
<dbReference type="Proteomes" id="UP000190667">
    <property type="component" value="Unassembled WGS sequence"/>
</dbReference>
<sequence length="176" mass="19759">MYNPVSYSDPSWLLQLTGNLTGRGPLPDAAINYLLIKHYCPVIVSPQVTEIAPGGQLLICHWHRLQEIAWLLGLKCCATSLIRSPLFLQQLTDSQRRFFFSPFCLPSVITQPALADEQILEVGAQILFQAANQLLSEDYLSRLRLVFPQHCNCNLSFDGRPLHLVLAAIQQAVLYV</sequence>
<comment type="caution">
    <text evidence="1">The sequence shown here is derived from an EMBL/GenBank/DDBJ whole genome shotgun (WGS) entry which is preliminary data.</text>
</comment>
<dbReference type="STRING" id="1926881.BTJ39_03670"/>
<dbReference type="Pfam" id="PF09482">
    <property type="entry name" value="OrgA_MxiK"/>
    <property type="match status" value="1"/>
</dbReference>